<keyword evidence="4" id="KW-0378">Hydrolase</keyword>
<dbReference type="CDD" id="cd06242">
    <property type="entry name" value="M14-like"/>
    <property type="match status" value="1"/>
</dbReference>
<evidence type="ECO:0000256" key="3">
    <source>
        <dbReference type="ARBA" id="ARBA00022670"/>
    </source>
</evidence>
<proteinExistence type="inferred from homology"/>
<keyword evidence="10" id="KW-1185">Reference proteome</keyword>
<keyword evidence="5" id="KW-0862">Zinc</keyword>
<protein>
    <submittedName>
        <fullName evidence="9">Peptidase</fullName>
    </submittedName>
</protein>
<dbReference type="SUPFAM" id="SSF53187">
    <property type="entry name" value="Zn-dependent exopeptidases"/>
    <property type="match status" value="1"/>
</dbReference>
<evidence type="ECO:0000256" key="5">
    <source>
        <dbReference type="ARBA" id="ARBA00022833"/>
    </source>
</evidence>
<keyword evidence="6" id="KW-0482">Metalloprotease</keyword>
<dbReference type="PANTHER" id="PTHR11705">
    <property type="entry name" value="PROTEASE FAMILY M14 CARBOXYPEPTIDASE A,B"/>
    <property type="match status" value="1"/>
</dbReference>
<dbReference type="PROSITE" id="PS52035">
    <property type="entry name" value="PEPTIDASE_M14"/>
    <property type="match status" value="1"/>
</dbReference>
<evidence type="ECO:0000259" key="8">
    <source>
        <dbReference type="PROSITE" id="PS52035"/>
    </source>
</evidence>
<name>A0ABR5N4W9_BRECH</name>
<dbReference type="RefSeq" id="WP_055744746.1">
    <property type="nucleotide sequence ID" value="NZ_LJJB01000010.1"/>
</dbReference>
<keyword evidence="3" id="KW-0645">Protease</keyword>
<gene>
    <name evidence="9" type="ORF">AN963_11530</name>
</gene>
<dbReference type="Gene3D" id="3.40.630.10">
    <property type="entry name" value="Zn peptidases"/>
    <property type="match status" value="1"/>
</dbReference>
<feature type="active site" description="Proton donor/acceptor" evidence="7">
    <location>
        <position position="335"/>
    </location>
</feature>
<dbReference type="PANTHER" id="PTHR11705:SF143">
    <property type="entry name" value="SLL0236 PROTEIN"/>
    <property type="match status" value="1"/>
</dbReference>
<evidence type="ECO:0000256" key="2">
    <source>
        <dbReference type="ARBA" id="ARBA00005988"/>
    </source>
</evidence>
<sequence length="568" mass="62962">MDKKIGYTVSTTALLVVSLLAGGSFWHVPLLVNPASAAEAKVEKLFVPYYGYGPSYIQPAAIKELFPTPDIDFGTPGFQNDKVAFTSQEEMVTYITKLVKGNKHAKLVNIGTSLEGREIPLLIFSKDPDHVKADKEKPLIWLQAQIHGNEPAAGESALVIAKWLTEEKLGTDLLDKVNVIVVPRINPDGSYAFKRYIGTDLDANRDYMKVEYPEVQAIHRAIDEYEPDVVLDAHEYGVNYSQFANVGEKGANSSYDVLISSAKNLNIPESLRKMSDQLLLPEVEKALDQEKLAHHPYFTLAKTKEGKVIATEGSTETRIGRNALGLKNTLTYLVETRGIGIGRADFERRVYSQVITHATFIQSTAAHAAEIKAAVAQARQEITEKGSKADDNDKIIVVSENKLVPDQKLVVVDLAEAKRVDAPIDWVSSTDSYPVLERERPTAYIMPPGYHDIAKKLEQLGVEVSTLSKETTVTVESYTVADNKVNTTYENGHFTNEVTTNVEEKTKTFPAGSYVFHMGQPNANFIALAMEPESVDSYVTFNFIPVEKGDEVPVYRYMLEKSLPVRAK</sequence>
<evidence type="ECO:0000256" key="6">
    <source>
        <dbReference type="ARBA" id="ARBA00023049"/>
    </source>
</evidence>
<evidence type="ECO:0000313" key="9">
    <source>
        <dbReference type="EMBL" id="KQL45682.1"/>
    </source>
</evidence>
<comment type="caution">
    <text evidence="9">The sequence shown here is derived from an EMBL/GenBank/DDBJ whole genome shotgun (WGS) entry which is preliminary data.</text>
</comment>
<evidence type="ECO:0000256" key="4">
    <source>
        <dbReference type="ARBA" id="ARBA00022801"/>
    </source>
</evidence>
<evidence type="ECO:0000313" key="10">
    <source>
        <dbReference type="Proteomes" id="UP000051063"/>
    </source>
</evidence>
<dbReference type="Proteomes" id="UP000051063">
    <property type="component" value="Unassembled WGS sequence"/>
</dbReference>
<dbReference type="Pfam" id="PF00246">
    <property type="entry name" value="Peptidase_M14"/>
    <property type="match status" value="1"/>
</dbReference>
<evidence type="ECO:0000256" key="7">
    <source>
        <dbReference type="PROSITE-ProRule" id="PRU01379"/>
    </source>
</evidence>
<organism evidence="9 10">
    <name type="scientific">Brevibacillus choshinensis</name>
    <dbReference type="NCBI Taxonomy" id="54911"/>
    <lineage>
        <taxon>Bacteria</taxon>
        <taxon>Bacillati</taxon>
        <taxon>Bacillota</taxon>
        <taxon>Bacilli</taxon>
        <taxon>Bacillales</taxon>
        <taxon>Paenibacillaceae</taxon>
        <taxon>Brevibacillus</taxon>
    </lineage>
</organism>
<feature type="domain" description="Peptidase M14" evidence="8">
    <location>
        <begin position="84"/>
        <end position="378"/>
    </location>
</feature>
<accession>A0ABR5N4W9</accession>
<dbReference type="SMART" id="SM00631">
    <property type="entry name" value="Zn_pept"/>
    <property type="match status" value="1"/>
</dbReference>
<reference evidence="9 10" key="1">
    <citation type="submission" date="2015-09" db="EMBL/GenBank/DDBJ databases">
        <title>Genome sequencing project for genomic taxonomy and phylogenomics of Bacillus-like bacteria.</title>
        <authorList>
            <person name="Liu B."/>
            <person name="Wang J."/>
            <person name="Zhu Y."/>
            <person name="Liu G."/>
            <person name="Chen Q."/>
            <person name="Chen Z."/>
            <person name="Lan J."/>
            <person name="Che J."/>
            <person name="Ge C."/>
            <person name="Shi H."/>
            <person name="Pan Z."/>
            <person name="Liu X."/>
        </authorList>
    </citation>
    <scope>NUCLEOTIDE SEQUENCE [LARGE SCALE GENOMIC DNA]</scope>
    <source>
        <strain evidence="9 10">DSM 8552</strain>
    </source>
</reference>
<comment type="similarity">
    <text evidence="2 7">Belongs to the peptidase M14 family.</text>
</comment>
<comment type="cofactor">
    <cofactor evidence="1">
        <name>Zn(2+)</name>
        <dbReference type="ChEBI" id="CHEBI:29105"/>
    </cofactor>
</comment>
<dbReference type="InterPro" id="IPR000834">
    <property type="entry name" value="Peptidase_M14"/>
</dbReference>
<evidence type="ECO:0000256" key="1">
    <source>
        <dbReference type="ARBA" id="ARBA00001947"/>
    </source>
</evidence>
<dbReference type="EMBL" id="LJJB01000010">
    <property type="protein sequence ID" value="KQL45682.1"/>
    <property type="molecule type" value="Genomic_DNA"/>
</dbReference>